<comment type="caution">
    <text evidence="1">The sequence shown here is derived from an EMBL/GenBank/DDBJ whole genome shotgun (WGS) entry which is preliminary data.</text>
</comment>
<organism evidence="1 2">
    <name type="scientific">Trichonephila clavata</name>
    <name type="common">Joro spider</name>
    <name type="synonym">Nephila clavata</name>
    <dbReference type="NCBI Taxonomy" id="2740835"/>
    <lineage>
        <taxon>Eukaryota</taxon>
        <taxon>Metazoa</taxon>
        <taxon>Ecdysozoa</taxon>
        <taxon>Arthropoda</taxon>
        <taxon>Chelicerata</taxon>
        <taxon>Arachnida</taxon>
        <taxon>Araneae</taxon>
        <taxon>Araneomorphae</taxon>
        <taxon>Entelegynae</taxon>
        <taxon>Araneoidea</taxon>
        <taxon>Nephilidae</taxon>
        <taxon>Trichonephila</taxon>
    </lineage>
</organism>
<protein>
    <submittedName>
        <fullName evidence="1">Uncharacterized protein</fullName>
    </submittedName>
</protein>
<evidence type="ECO:0000313" key="2">
    <source>
        <dbReference type="Proteomes" id="UP000887116"/>
    </source>
</evidence>
<accession>A0A8X6LCI9</accession>
<dbReference type="Gene3D" id="3.40.395.10">
    <property type="entry name" value="Adenoviral Proteinase, Chain A"/>
    <property type="match status" value="1"/>
</dbReference>
<reference evidence="1" key="1">
    <citation type="submission" date="2020-07" db="EMBL/GenBank/DDBJ databases">
        <title>Multicomponent nature underlies the extraordinary mechanical properties of spider dragline silk.</title>
        <authorList>
            <person name="Kono N."/>
            <person name="Nakamura H."/>
            <person name="Mori M."/>
            <person name="Yoshida Y."/>
            <person name="Ohtoshi R."/>
            <person name="Malay A.D."/>
            <person name="Moran D.A.P."/>
            <person name="Tomita M."/>
            <person name="Numata K."/>
            <person name="Arakawa K."/>
        </authorList>
    </citation>
    <scope>NUCLEOTIDE SEQUENCE</scope>
</reference>
<dbReference type="EMBL" id="BMAO01025901">
    <property type="protein sequence ID" value="GFR05801.1"/>
    <property type="molecule type" value="Genomic_DNA"/>
</dbReference>
<dbReference type="AlphaFoldDB" id="A0A8X6LCI9"/>
<dbReference type="Proteomes" id="UP000887116">
    <property type="component" value="Unassembled WGS sequence"/>
</dbReference>
<name>A0A8X6LCI9_TRICU</name>
<dbReference type="OrthoDB" id="6417850at2759"/>
<gene>
    <name evidence="1" type="primary">AVEN_223522_1</name>
    <name evidence="1" type="ORF">TNCT_263871</name>
</gene>
<sequence>MDTQTLLRLAHSDYKIKRTFGGVFASDILPERRGHYQSFIVNTDSSMNTGQHWQAMYFDNDQTCIFFCSYGTYPIGKIKKFIDQNSARLEWNSKVLQHPELCHVDFFVCIFSGIHIVDYLFLN</sequence>
<proteinExistence type="predicted"/>
<evidence type="ECO:0000313" key="1">
    <source>
        <dbReference type="EMBL" id="GFR05801.1"/>
    </source>
</evidence>
<keyword evidence="2" id="KW-1185">Reference proteome</keyword>